<keyword evidence="1 2" id="KW-0812">Transmembrane</keyword>
<dbReference type="AlphaFoldDB" id="A0A0W0V7K7"/>
<reference evidence="2 3" key="1">
    <citation type="submission" date="2015-11" db="EMBL/GenBank/DDBJ databases">
        <title>Genomic analysis of 38 Legionella species identifies large and diverse effector repertoires.</title>
        <authorList>
            <person name="Burstein D."/>
            <person name="Amaro F."/>
            <person name="Zusman T."/>
            <person name="Lifshitz Z."/>
            <person name="Cohen O."/>
            <person name="Gilbert J.A."/>
            <person name="Pupko T."/>
            <person name="Shuman H.A."/>
            <person name="Segal G."/>
        </authorList>
    </citation>
    <scope>NUCLEOTIDE SEQUENCE [LARGE SCALE GENOMIC DNA]</scope>
    <source>
        <strain evidence="2 3">BL-540</strain>
    </source>
</reference>
<sequence>MLAGSLFFLLIGIIAAIFAYRRRPSTLSHVAKILFYFSLLIFVVLLFASIFSNAPPQPHTSALPI</sequence>
<evidence type="ECO:0000313" key="3">
    <source>
        <dbReference type="Proteomes" id="UP000055035"/>
    </source>
</evidence>
<keyword evidence="3" id="KW-1185">Reference proteome</keyword>
<keyword evidence="1" id="KW-1133">Transmembrane helix</keyword>
<dbReference type="Proteomes" id="UP000055035">
    <property type="component" value="Unassembled WGS sequence"/>
</dbReference>
<protein>
    <submittedName>
        <fullName evidence="2">Transmembrane protein</fullName>
    </submittedName>
</protein>
<dbReference type="PATRIC" id="fig|456.5.peg.432"/>
<name>A0A0W0V7K7_9GAMM</name>
<evidence type="ECO:0000256" key="1">
    <source>
        <dbReference type="SAM" id="Phobius"/>
    </source>
</evidence>
<proteinExistence type="predicted"/>
<accession>A0A0W0V7K7</accession>
<organism evidence="2 3">
    <name type="scientific">Legionella jordanis</name>
    <dbReference type="NCBI Taxonomy" id="456"/>
    <lineage>
        <taxon>Bacteria</taxon>
        <taxon>Pseudomonadati</taxon>
        <taxon>Pseudomonadota</taxon>
        <taxon>Gammaproteobacteria</taxon>
        <taxon>Legionellales</taxon>
        <taxon>Legionellaceae</taxon>
        <taxon>Legionella</taxon>
    </lineage>
</organism>
<dbReference type="EMBL" id="LNYJ01000011">
    <property type="protein sequence ID" value="KTD16101.1"/>
    <property type="molecule type" value="Genomic_DNA"/>
</dbReference>
<evidence type="ECO:0000313" key="2">
    <source>
        <dbReference type="EMBL" id="KTD16101.1"/>
    </source>
</evidence>
<keyword evidence="1" id="KW-0472">Membrane</keyword>
<comment type="caution">
    <text evidence="2">The sequence shown here is derived from an EMBL/GenBank/DDBJ whole genome shotgun (WGS) entry which is preliminary data.</text>
</comment>
<gene>
    <name evidence="2" type="ORF">Ljor_0407</name>
</gene>
<feature type="transmembrane region" description="Helical" evidence="1">
    <location>
        <begin position="33"/>
        <end position="51"/>
    </location>
</feature>
<feature type="transmembrane region" description="Helical" evidence="1">
    <location>
        <begin position="6"/>
        <end position="21"/>
    </location>
</feature>
<dbReference type="RefSeq" id="WP_058469982.1">
    <property type="nucleotide sequence ID" value="NZ_LBAX01000008.1"/>
</dbReference>